<dbReference type="Proteomes" id="UP000811246">
    <property type="component" value="Chromosome 8"/>
</dbReference>
<sequence length="86" mass="9808">MQSSAQSWSRRYTRLQWACSSCWRSRARASFGSTFISLAWRALHVLPFSNRGFSPFNFSHSISLQKHTFKLFVRSGLSLCVPACSS</sequence>
<gene>
    <name evidence="1" type="ORF">I3842_08G162300</name>
</gene>
<dbReference type="AlphaFoldDB" id="A0A922JEF4"/>
<evidence type="ECO:0000313" key="1">
    <source>
        <dbReference type="EMBL" id="KAG6701364.1"/>
    </source>
</evidence>
<dbReference type="EMBL" id="CM031832">
    <property type="protein sequence ID" value="KAG6701364.1"/>
    <property type="molecule type" value="Genomic_DNA"/>
</dbReference>
<accession>A0A922JEF4</accession>
<evidence type="ECO:0000313" key="2">
    <source>
        <dbReference type="Proteomes" id="UP000811246"/>
    </source>
</evidence>
<protein>
    <submittedName>
        <fullName evidence="1">Uncharacterized protein</fullName>
    </submittedName>
</protein>
<comment type="caution">
    <text evidence="1">The sequence shown here is derived from an EMBL/GenBank/DDBJ whole genome shotgun (WGS) entry which is preliminary data.</text>
</comment>
<organism evidence="1 2">
    <name type="scientific">Carya illinoinensis</name>
    <name type="common">Pecan</name>
    <dbReference type="NCBI Taxonomy" id="32201"/>
    <lineage>
        <taxon>Eukaryota</taxon>
        <taxon>Viridiplantae</taxon>
        <taxon>Streptophyta</taxon>
        <taxon>Embryophyta</taxon>
        <taxon>Tracheophyta</taxon>
        <taxon>Spermatophyta</taxon>
        <taxon>Magnoliopsida</taxon>
        <taxon>eudicotyledons</taxon>
        <taxon>Gunneridae</taxon>
        <taxon>Pentapetalae</taxon>
        <taxon>rosids</taxon>
        <taxon>fabids</taxon>
        <taxon>Fagales</taxon>
        <taxon>Juglandaceae</taxon>
        <taxon>Carya</taxon>
    </lineage>
</organism>
<name>A0A922JEF4_CARIL</name>
<proteinExistence type="predicted"/>
<reference evidence="1" key="1">
    <citation type="submission" date="2021-01" db="EMBL/GenBank/DDBJ databases">
        <authorList>
            <person name="Lovell J.T."/>
            <person name="Bentley N."/>
            <person name="Bhattarai G."/>
            <person name="Jenkins J.W."/>
            <person name="Sreedasyam A."/>
            <person name="Alarcon Y."/>
            <person name="Bock C."/>
            <person name="Boston L."/>
            <person name="Carlson J."/>
            <person name="Cervantes K."/>
            <person name="Clermont K."/>
            <person name="Krom N."/>
            <person name="Kubenka K."/>
            <person name="Mamidi S."/>
            <person name="Mattison C."/>
            <person name="Monteros M."/>
            <person name="Pisani C."/>
            <person name="Plott C."/>
            <person name="Rajasekar S."/>
            <person name="Rhein H.S."/>
            <person name="Rohla C."/>
            <person name="Song M."/>
            <person name="Hilaire R.S."/>
            <person name="Shu S."/>
            <person name="Wells L."/>
            <person name="Wang X."/>
            <person name="Webber J."/>
            <person name="Heerema R.J."/>
            <person name="Klein P."/>
            <person name="Conner P."/>
            <person name="Grauke L."/>
            <person name="Grimwood J."/>
            <person name="Schmutz J."/>
            <person name="Randall J.J."/>
        </authorList>
    </citation>
    <scope>NUCLEOTIDE SEQUENCE</scope>
    <source>
        <tissue evidence="1">Leaf</tissue>
    </source>
</reference>